<protein>
    <recommendedName>
        <fullName evidence="5">Cyclic di-GMP-binding protein</fullName>
    </recommendedName>
</protein>
<evidence type="ECO:0000313" key="3">
    <source>
        <dbReference type="EMBL" id="MCF5631635.1"/>
    </source>
</evidence>
<feature type="chain" id="PRO_5042533513" description="Cyclic di-GMP-binding protein" evidence="2">
    <location>
        <begin position="32"/>
        <end position="738"/>
    </location>
</feature>
<proteinExistence type="predicted"/>
<feature type="signal peptide" evidence="2">
    <location>
        <begin position="1"/>
        <end position="31"/>
    </location>
</feature>
<gene>
    <name evidence="3" type="ORF">GIV53_20535</name>
</gene>
<keyword evidence="1" id="KW-0472">Membrane</keyword>
<keyword evidence="1" id="KW-1133">Transmembrane helix</keyword>
<evidence type="ECO:0000313" key="4">
    <source>
        <dbReference type="Proteomes" id="UP000814010"/>
    </source>
</evidence>
<dbReference type="PROSITE" id="PS51257">
    <property type="entry name" value="PROKAR_LIPOPROTEIN"/>
    <property type="match status" value="1"/>
</dbReference>
<evidence type="ECO:0008006" key="5">
    <source>
        <dbReference type="Google" id="ProtNLM"/>
    </source>
</evidence>
<evidence type="ECO:0000256" key="2">
    <source>
        <dbReference type="SAM" id="SignalP"/>
    </source>
</evidence>
<comment type="caution">
    <text evidence="3">The sequence shown here is derived from an EMBL/GenBank/DDBJ whole genome shotgun (WGS) entry which is preliminary data.</text>
</comment>
<feature type="transmembrane region" description="Helical" evidence="1">
    <location>
        <begin position="712"/>
        <end position="730"/>
    </location>
</feature>
<keyword evidence="1" id="KW-0812">Transmembrane</keyword>
<reference evidence="3" key="1">
    <citation type="submission" date="2019-11" db="EMBL/GenBank/DDBJ databases">
        <title>Epiphytic Pseudomonas syringae from cherry orchards.</title>
        <authorList>
            <person name="Hulin M.T."/>
        </authorList>
    </citation>
    <scope>NUCLEOTIDE SEQUENCE</scope>
    <source>
        <strain evidence="3">PA-2-5E</strain>
    </source>
</reference>
<name>A0A9Q4A7K6_PSESX</name>
<evidence type="ECO:0000256" key="1">
    <source>
        <dbReference type="SAM" id="Phobius"/>
    </source>
</evidence>
<dbReference type="RefSeq" id="WP_236453611.1">
    <property type="nucleotide sequence ID" value="NZ_WKAE01000289.1"/>
</dbReference>
<organism evidence="3 4">
    <name type="scientific">Pseudomonas syringae</name>
    <dbReference type="NCBI Taxonomy" id="317"/>
    <lineage>
        <taxon>Bacteria</taxon>
        <taxon>Pseudomonadati</taxon>
        <taxon>Pseudomonadota</taxon>
        <taxon>Gammaproteobacteria</taxon>
        <taxon>Pseudomonadales</taxon>
        <taxon>Pseudomonadaceae</taxon>
        <taxon>Pseudomonas</taxon>
    </lineage>
</organism>
<accession>A0A9Q4A7K6</accession>
<dbReference type="EMBL" id="WKAE01000289">
    <property type="protein sequence ID" value="MCF5631635.1"/>
    <property type="molecule type" value="Genomic_DNA"/>
</dbReference>
<keyword evidence="2" id="KW-0732">Signal</keyword>
<dbReference type="AlphaFoldDB" id="A0A9Q4A7K6"/>
<dbReference type="Gene3D" id="2.60.120.260">
    <property type="entry name" value="Galactose-binding domain-like"/>
    <property type="match status" value="1"/>
</dbReference>
<sequence length="738" mass="78414">MKSSVTVNMGALSAFACGMSLLALMPTFALAADSPLTLAINRITADNRQERVVELRELGIDRPIILSASDARRELYLPVPANVPLTDATLNFDASYLNGEAGRNTLLLSLDGYPVRALGLNEEQGNASTVLGVDKAARESGSVRLGVAWSSVISKVLCEDERAIGNVLRIDPHTRLTYSYDASQLQDVGAAWTALPGKPGLLVAPGTLSAASYDAAWRLGVALERIGKQARILPFPAVQDSLDLSNLRIPAELMQIPAFASLNGKGVYTLRDQAEIGALLMLGQTPALQADLAISDPQLLKAIDDSLDALQAQVQSVDASAAGALSQWRERHIKKPLANSAGDDVSLALLGNRALLMIKPESANKAIGLFSSAWNKLARSRQLTIGEEAAMPLSEDGRVALTRLGGKPGTVDVLAKTDWTASFPLGSVAYDGRVPVTAMIDVAAAPGASGTPPVATVFLNDYLIGALQLTADGKKERIEARIPQYALAAQNTLRVSCQRQPVSTMCLETPQAFPISVLPTSHVVLDKVNPDSNFSGMAARFATDTQLMVPKGYLERPASSLPQVVRVASAAGVSPLRAQLSVSDDASVAVTPAKAFLAFELPVKDAAESVKADNEGHLLINHKEQTLLDLKTLNHLASLQVIEAGSQHGMVYRTLGGQAPVFERPLLLERGNATLLADSGPVATFDANDPTGSKMIEEEETTGIEAWRKPSLLWLIPAGIVLFLILLLAGRNARRNRS</sequence>
<dbReference type="Proteomes" id="UP000814010">
    <property type="component" value="Unassembled WGS sequence"/>
</dbReference>